<evidence type="ECO:0000256" key="1">
    <source>
        <dbReference type="SAM" id="MobiDB-lite"/>
    </source>
</evidence>
<evidence type="ECO:0000256" key="2">
    <source>
        <dbReference type="SAM" id="Phobius"/>
    </source>
</evidence>
<evidence type="ECO:0000313" key="3">
    <source>
        <dbReference type="EMBL" id="KAK4105689.1"/>
    </source>
</evidence>
<comment type="caution">
    <text evidence="3">The sequence shown here is derived from an EMBL/GenBank/DDBJ whole genome shotgun (WGS) entry which is preliminary data.</text>
</comment>
<dbReference type="Proteomes" id="UP001305647">
    <property type="component" value="Unassembled WGS sequence"/>
</dbReference>
<feature type="region of interest" description="Disordered" evidence="1">
    <location>
        <begin position="168"/>
        <end position="193"/>
    </location>
</feature>
<feature type="transmembrane region" description="Helical" evidence="2">
    <location>
        <begin position="324"/>
        <end position="353"/>
    </location>
</feature>
<feature type="compositionally biased region" description="Basic and acidic residues" evidence="1">
    <location>
        <begin position="168"/>
        <end position="184"/>
    </location>
</feature>
<dbReference type="EMBL" id="MU863625">
    <property type="protein sequence ID" value="KAK4105689.1"/>
    <property type="molecule type" value="Genomic_DNA"/>
</dbReference>
<gene>
    <name evidence="3" type="ORF">N658DRAFT_492173</name>
</gene>
<organism evidence="3 4">
    <name type="scientific">Parathielavia hyrcaniae</name>
    <dbReference type="NCBI Taxonomy" id="113614"/>
    <lineage>
        <taxon>Eukaryota</taxon>
        <taxon>Fungi</taxon>
        <taxon>Dikarya</taxon>
        <taxon>Ascomycota</taxon>
        <taxon>Pezizomycotina</taxon>
        <taxon>Sordariomycetes</taxon>
        <taxon>Sordariomycetidae</taxon>
        <taxon>Sordariales</taxon>
        <taxon>Chaetomiaceae</taxon>
        <taxon>Parathielavia</taxon>
    </lineage>
</organism>
<proteinExistence type="predicted"/>
<accession>A0AAN6T6C1</accession>
<keyword evidence="2" id="KW-1133">Transmembrane helix</keyword>
<sequence length="410" mass="45590">MGVLGKALEMGVFDDLLFGADEVQKKMLEAQDECTLNFEGYQRTELRTECVRAILAEQPLTPDFWSRVDQVSLQFAALLLPLIRLMDKHFPASKATSMRSIYQDLHTIVAEAGYLSLGTRWSRNIFRFSLPSPGQVWDIDQENVDGTVFEASQAASIVADRAAEARWRAEQSGRRRDGARRADTDNGGQGNRLWRQPSRIAKVQIVLWPMLERFETTEQLDPETGVPDGERVTSVFKSRAVYFNGQDVGGEGLDDHYPSLPGWLRESRRARVWDQLLPLRWAVYAAGTWLLISLVAPYSPVIDDIQQVIKYGLIGVAKYVGREALLFVIEGLITIIALATAVVNIMLFSAYALRDALGRLLGFREGWLWGAAGDLVGEEVGDNAMGHPALTWESMKGIARGLAAGLFGSQ</sequence>
<protein>
    <submittedName>
        <fullName evidence="3">Uncharacterized protein</fullName>
    </submittedName>
</protein>
<dbReference type="AlphaFoldDB" id="A0AAN6T6C1"/>
<reference evidence="3" key="2">
    <citation type="submission" date="2023-05" db="EMBL/GenBank/DDBJ databases">
        <authorList>
            <consortium name="Lawrence Berkeley National Laboratory"/>
            <person name="Steindorff A."/>
            <person name="Hensen N."/>
            <person name="Bonometti L."/>
            <person name="Westerberg I."/>
            <person name="Brannstrom I.O."/>
            <person name="Guillou S."/>
            <person name="Cros-Aarteil S."/>
            <person name="Calhoun S."/>
            <person name="Haridas S."/>
            <person name="Kuo A."/>
            <person name="Mondo S."/>
            <person name="Pangilinan J."/>
            <person name="Riley R."/>
            <person name="Labutti K."/>
            <person name="Andreopoulos B."/>
            <person name="Lipzen A."/>
            <person name="Chen C."/>
            <person name="Yanf M."/>
            <person name="Daum C."/>
            <person name="Ng V."/>
            <person name="Clum A."/>
            <person name="Ohm R."/>
            <person name="Martin F."/>
            <person name="Silar P."/>
            <person name="Natvig D."/>
            <person name="Lalanne C."/>
            <person name="Gautier V."/>
            <person name="Ament-Velasquez S.L."/>
            <person name="Kruys A."/>
            <person name="Hutchinson M.I."/>
            <person name="Powell A.J."/>
            <person name="Barry K."/>
            <person name="Miller A.N."/>
            <person name="Grigoriev I.V."/>
            <person name="Debuchy R."/>
            <person name="Gladieux P."/>
            <person name="Thoren M.H."/>
            <person name="Johannesson H."/>
        </authorList>
    </citation>
    <scope>NUCLEOTIDE SEQUENCE</scope>
    <source>
        <strain evidence="3">CBS 757.83</strain>
    </source>
</reference>
<name>A0AAN6T6C1_9PEZI</name>
<reference evidence="3" key="1">
    <citation type="journal article" date="2023" name="Mol. Phylogenet. Evol.">
        <title>Genome-scale phylogeny and comparative genomics of the fungal order Sordariales.</title>
        <authorList>
            <person name="Hensen N."/>
            <person name="Bonometti L."/>
            <person name="Westerberg I."/>
            <person name="Brannstrom I.O."/>
            <person name="Guillou S."/>
            <person name="Cros-Aarteil S."/>
            <person name="Calhoun S."/>
            <person name="Haridas S."/>
            <person name="Kuo A."/>
            <person name="Mondo S."/>
            <person name="Pangilinan J."/>
            <person name="Riley R."/>
            <person name="LaButti K."/>
            <person name="Andreopoulos B."/>
            <person name="Lipzen A."/>
            <person name="Chen C."/>
            <person name="Yan M."/>
            <person name="Daum C."/>
            <person name="Ng V."/>
            <person name="Clum A."/>
            <person name="Steindorff A."/>
            <person name="Ohm R.A."/>
            <person name="Martin F."/>
            <person name="Silar P."/>
            <person name="Natvig D.O."/>
            <person name="Lalanne C."/>
            <person name="Gautier V."/>
            <person name="Ament-Velasquez S.L."/>
            <person name="Kruys A."/>
            <person name="Hutchinson M.I."/>
            <person name="Powell A.J."/>
            <person name="Barry K."/>
            <person name="Miller A.N."/>
            <person name="Grigoriev I.V."/>
            <person name="Debuchy R."/>
            <person name="Gladieux P."/>
            <person name="Hiltunen Thoren M."/>
            <person name="Johannesson H."/>
        </authorList>
    </citation>
    <scope>NUCLEOTIDE SEQUENCE</scope>
    <source>
        <strain evidence="3">CBS 757.83</strain>
    </source>
</reference>
<keyword evidence="2" id="KW-0812">Transmembrane</keyword>
<keyword evidence="4" id="KW-1185">Reference proteome</keyword>
<keyword evidence="2" id="KW-0472">Membrane</keyword>
<evidence type="ECO:0000313" key="4">
    <source>
        <dbReference type="Proteomes" id="UP001305647"/>
    </source>
</evidence>